<dbReference type="InterPro" id="IPR012332">
    <property type="entry name" value="Autotransporter_pectin_lyase_C"/>
</dbReference>
<dbReference type="Pfam" id="PF12951">
    <property type="entry name" value="PATR"/>
    <property type="match status" value="6"/>
</dbReference>
<dbReference type="InterPro" id="IPR013425">
    <property type="entry name" value="Autotrns_rpt"/>
</dbReference>
<keyword evidence="2" id="KW-0378">Hydrolase</keyword>
<evidence type="ECO:0000313" key="2">
    <source>
        <dbReference type="EMBL" id="OIR14878.1"/>
    </source>
</evidence>
<accession>A0A1J5TS84</accession>
<name>A0A1J5TS84_9ZZZZ</name>
<sequence>MRLLRLIPSSVAALALLFSATTSAHAQFLFTSSDIVQTPLPLGHGFLLNLVPGSGAQLYLTTTAEYYSFSTSNIAQLGSYSKIGAFQAVGVFPAGQSFIAANPGNPGHWGVTAYDANYNPTYYDYTLAPPRAASASPTLSDPGGFLPSIAIALDGTVYTREPNNVISKFTSIFTNSTPALTFGNTGPHALSGSGVIALDTTSNVLYATSFPSAGGALMERFNSSGTYLGSFALPVGTNAVYTVDSQGVVYVADMTSSNGYIYDGATGTQLGEFHGNWTSDVNYAISKGGVPTIALTDNGILAFDTGTGLNLDLLDVSSVNAPGTTLSTGGAAVSQPSITAAGNYTIADSGGSLTLTGTGSSVGQILNVGAGTQLIVGSGASLSVGVLRLQTDGTNFGSALLDGGSTLSAKLAGSGTLSFDGGTFQASGDTGLTPISIGSGGATIDSNGHALTDYASMTGTGSLTKQGAGSLNLYGNNSYTGPTTVTGGALQFGNPNALYGGDTTQWDANHVVVQSGATLAVNVGASDEFTADEILILTSGAKLASGSTFALDTTNASSGSFLLPGAIADNPAAALNLEKLGSNTLVLTGANTYSGSTTISDGTLQLGNGGTSGSIAGNIVDNATLTLDRGDAVTLSNVISGSGSLVMAGSGSLTLTSANSFTGTTIVSGGTLVMGNLSALAYSTLDYDNQGGTVSFGTLGSASLGGISGGESLALANASSSPVALTVGGNNAATTYSGALSGAGSLTKVGSGILTLTGANTYTGGTTVTGGFIDFASSSNLGSGLVTLNGGGLQWASGTTTDISSQLAPLGSNGGTLDTNGNSVTFASALSGTGSVTKAGSGTLTLSVANSYSGSTTVSGGSLQFGVDNALPSPTAVSVSSGATLDLNGHAGSVGSLAGSGSVALGSGSLSVGSDGSSTTFSGVIAGSGSLTKTGSGSLTLSGANTYSGPTSVSGGVLNLNGSASNSAFTVASGGTLSGSGSVGALTVASGGTLSPGNSPGTLSAGNTTFAGGGSFTWQINAASGSQGQNPGWDLLNVNGTLTLSASGFNKFSINLASLTLSDSPGAVSDFNPNLSYHFTFLSTSAGISGFDPSAFSLNTSAFSNSFSGSWSVSQDGNDLSLNYASAVPEPSSYATLISLSSLAFVASRRRKSRRSS</sequence>
<proteinExistence type="predicted"/>
<dbReference type="NCBIfam" id="TIGR02601">
    <property type="entry name" value="autotrns_rpt"/>
    <property type="match status" value="6"/>
</dbReference>
<reference evidence="2" key="1">
    <citation type="submission" date="2016-10" db="EMBL/GenBank/DDBJ databases">
        <title>Sequence of Gallionella enrichment culture.</title>
        <authorList>
            <person name="Poehlein A."/>
            <person name="Muehling M."/>
            <person name="Daniel R."/>
        </authorList>
    </citation>
    <scope>NUCLEOTIDE SEQUENCE</scope>
</reference>
<dbReference type="InterPro" id="IPR051551">
    <property type="entry name" value="Autotransporter_adhesion"/>
</dbReference>
<comment type="caution">
    <text evidence="2">The sequence shown here is derived from an EMBL/GenBank/DDBJ whole genome shotgun (WGS) entry which is preliminary data.</text>
</comment>
<keyword evidence="1" id="KW-0732">Signal</keyword>
<keyword evidence="2" id="KW-0645">Protease</keyword>
<dbReference type="GO" id="GO:0006508">
    <property type="term" value="P:proteolysis"/>
    <property type="evidence" value="ECO:0007669"/>
    <property type="project" value="UniProtKB-KW"/>
</dbReference>
<dbReference type="InterPro" id="IPR011050">
    <property type="entry name" value="Pectin_lyase_fold/virulence"/>
</dbReference>
<dbReference type="EC" id="3.4.21.-" evidence="2"/>
<dbReference type="SUPFAM" id="SSF51126">
    <property type="entry name" value="Pectin lyase-like"/>
    <property type="match status" value="2"/>
</dbReference>
<dbReference type="PANTHER" id="PTHR35037">
    <property type="entry name" value="C-TERMINAL REGION OF AIDA-LIKE PROTEIN"/>
    <property type="match status" value="1"/>
</dbReference>
<organism evidence="2">
    <name type="scientific">mine drainage metagenome</name>
    <dbReference type="NCBI Taxonomy" id="410659"/>
    <lineage>
        <taxon>unclassified sequences</taxon>
        <taxon>metagenomes</taxon>
        <taxon>ecological metagenomes</taxon>
    </lineage>
</organism>
<protein>
    <submittedName>
        <fullName evidence="2">Extracellular serine protease</fullName>
        <ecNumber evidence="2">3.4.21.-</ecNumber>
    </submittedName>
</protein>
<evidence type="ECO:0000256" key="1">
    <source>
        <dbReference type="ARBA" id="ARBA00022729"/>
    </source>
</evidence>
<dbReference type="PANTHER" id="PTHR35037:SF3">
    <property type="entry name" value="C-TERMINAL REGION OF AIDA-LIKE PROTEIN"/>
    <property type="match status" value="1"/>
</dbReference>
<dbReference type="GO" id="GO:0008233">
    <property type="term" value="F:peptidase activity"/>
    <property type="evidence" value="ECO:0007669"/>
    <property type="project" value="UniProtKB-KW"/>
</dbReference>
<gene>
    <name evidence="2" type="ORF">GALL_39940</name>
</gene>
<dbReference type="EMBL" id="MLJW01000010">
    <property type="protein sequence ID" value="OIR14878.1"/>
    <property type="molecule type" value="Genomic_DNA"/>
</dbReference>
<dbReference type="Gene3D" id="2.160.20.20">
    <property type="match status" value="4"/>
</dbReference>
<dbReference type="AlphaFoldDB" id="A0A1J5TS84"/>